<dbReference type="InterPro" id="IPR014001">
    <property type="entry name" value="Helicase_ATP-bd"/>
</dbReference>
<comment type="cofactor">
    <cofactor evidence="12">
        <name>Zn(2+)</name>
        <dbReference type="ChEBI" id="CHEBI:29105"/>
    </cofactor>
    <text evidence="12">Binds 2 zinc ions per subunit.</text>
</comment>
<proteinExistence type="inferred from homology"/>
<keyword evidence="8 12" id="KW-0067">ATP-binding</keyword>
<dbReference type="Gene3D" id="3.40.50.300">
    <property type="entry name" value="P-loop containing nucleotide triphosphate hydrolases"/>
    <property type="match status" value="2"/>
</dbReference>
<dbReference type="GO" id="GO:0003677">
    <property type="term" value="F:DNA binding"/>
    <property type="evidence" value="ECO:0007669"/>
    <property type="project" value="UniProtKB-UniRule"/>
</dbReference>
<dbReference type="InterPro" id="IPR027417">
    <property type="entry name" value="P-loop_NTPase"/>
</dbReference>
<evidence type="ECO:0000256" key="7">
    <source>
        <dbReference type="ARBA" id="ARBA00022833"/>
    </source>
</evidence>
<keyword evidence="6 12" id="KW-0347">Helicase</keyword>
<dbReference type="InterPro" id="IPR001650">
    <property type="entry name" value="Helicase_C-like"/>
</dbReference>
<dbReference type="Pfam" id="PF00271">
    <property type="entry name" value="Helicase_C"/>
    <property type="match status" value="1"/>
</dbReference>
<dbReference type="PROSITE" id="PS51192">
    <property type="entry name" value="HELICASE_ATP_BIND_1"/>
    <property type="match status" value="1"/>
</dbReference>
<feature type="binding site" evidence="12">
    <location>
        <position position="443"/>
    </location>
    <ligand>
        <name>Zn(2+)</name>
        <dbReference type="ChEBI" id="CHEBI:29105"/>
        <label>2</label>
    </ligand>
</feature>
<dbReference type="EC" id="5.6.2.4" evidence="12"/>
<dbReference type="CDD" id="cd17929">
    <property type="entry name" value="DEXHc_priA"/>
    <property type="match status" value="1"/>
</dbReference>
<evidence type="ECO:0000256" key="5">
    <source>
        <dbReference type="ARBA" id="ARBA00022801"/>
    </source>
</evidence>
<evidence type="ECO:0000256" key="1">
    <source>
        <dbReference type="ARBA" id="ARBA00022515"/>
    </source>
</evidence>
<gene>
    <name evidence="12 14" type="primary">priA</name>
    <name evidence="14" type="ORF">H9702_06310</name>
</gene>
<protein>
    <recommendedName>
        <fullName evidence="12">Replication restart protein PriA</fullName>
    </recommendedName>
    <alternativeName>
        <fullName evidence="12">ATP-dependent DNA helicase PriA</fullName>
        <ecNumber evidence="12">5.6.2.4</ecNumber>
    </alternativeName>
    <alternativeName>
        <fullName evidence="12">DNA 3'-5' helicase PriA</fullName>
    </alternativeName>
</protein>
<dbReference type="Gene3D" id="3.40.1440.60">
    <property type="entry name" value="PriA, 3(prime) DNA-binding domain"/>
    <property type="match status" value="1"/>
</dbReference>
<name>A0A9D2NQH3_9FIRM</name>
<feature type="binding site" evidence="12">
    <location>
        <position position="437"/>
    </location>
    <ligand>
        <name>Zn(2+)</name>
        <dbReference type="ChEBI" id="CHEBI:29105"/>
        <label>1</label>
    </ligand>
</feature>
<dbReference type="PANTHER" id="PTHR30580:SF0">
    <property type="entry name" value="PRIMOSOMAL PROTEIN N"/>
    <property type="match status" value="1"/>
</dbReference>
<dbReference type="NCBIfam" id="TIGR00595">
    <property type="entry name" value="priA"/>
    <property type="match status" value="1"/>
</dbReference>
<organism evidence="14 15">
    <name type="scientific">Candidatus Merdibacter merdavium</name>
    <dbReference type="NCBI Taxonomy" id="2838692"/>
    <lineage>
        <taxon>Bacteria</taxon>
        <taxon>Bacillati</taxon>
        <taxon>Bacillota</taxon>
        <taxon>Erysipelotrichia</taxon>
        <taxon>Erysipelotrichales</taxon>
        <taxon>Erysipelotrichaceae</taxon>
        <taxon>Merdibacter</taxon>
    </lineage>
</organism>
<dbReference type="Pfam" id="PF18074">
    <property type="entry name" value="PriA_C"/>
    <property type="match status" value="1"/>
</dbReference>
<keyword evidence="5 12" id="KW-0378">Hydrolase</keyword>
<feature type="binding site" evidence="12">
    <location>
        <position position="464"/>
    </location>
    <ligand>
        <name>Zn(2+)</name>
        <dbReference type="ChEBI" id="CHEBI:29105"/>
        <label>2</label>
    </ligand>
</feature>
<feature type="binding site" evidence="12">
    <location>
        <position position="461"/>
    </location>
    <ligand>
        <name>Zn(2+)</name>
        <dbReference type="ChEBI" id="CHEBI:29105"/>
        <label>2</label>
    </ligand>
</feature>
<keyword evidence="3 12" id="KW-0479">Metal-binding</keyword>
<sequence>MKLAEIYIEHATLQLDQCFTYRCPDAEVLPGMRVRVPFGTQQLVGFVDSVREAGEEELAQLPYEVKEIQEIIDASPLLNEELLQLGKWMAKLYVAPLISCYQAMLPRPLKPKSSAGKSAMEEWACFVRMQDGLTSRQREVLEAIKQRQRMKASEYRKAYGSVGRKLIAMGCVRIEKQPKTAQFLLGAEDAASLTLCAQQQHALDVLRQTARHEVILLHGVTGSGKSEVFLRYAKAMVEQGKQVLLLVPEISLAPQMIAHVQARFPDDAAIYHSGLSDQQKYEQYQLVREGRVHVVVGTRSAVFMPFTRLGAIILDEEHDLSYKQDSMPRYHCRDIAIQRGRYHDCKVILSSATPSLESYARAYKGVYRIIEMKERINRRPLPEVEVINMRECLRGGGNMMLSSSLQNALADCLARGEQAILLLNRRGYAPVLRCLECGEVLKCPHCEVALSYHKQEGRLKCHVCGYSRVLPGQCPVCGSDHWRSLGIGTQKLEEHVQSCFPQARIVRMDADTTRKKGAHAALLAQFAADADILLGTQMIAKGLDYERVTLVGILNADAMLNRGDYRSSELTYDLLEQACGRSGRGRQKGRVILQAYDGDHYAIRCAARHDYLGFFRQEMQFRHLAQYPPYAYLSALVMHHRQEEVAREDARAAAQLLAQGRYKLLGPIGLGRIRDEHRFRLILKGKDRREQAAMLGQVARIHREQRRRSRVEIDVDLMTLE</sequence>
<evidence type="ECO:0000256" key="4">
    <source>
        <dbReference type="ARBA" id="ARBA00022741"/>
    </source>
</evidence>
<dbReference type="InterPro" id="IPR042115">
    <property type="entry name" value="PriA_3primeBD_sf"/>
</dbReference>
<dbReference type="GO" id="GO:0006269">
    <property type="term" value="P:DNA replication, synthesis of primer"/>
    <property type="evidence" value="ECO:0007669"/>
    <property type="project" value="UniProtKB-KW"/>
</dbReference>
<evidence type="ECO:0000313" key="14">
    <source>
        <dbReference type="EMBL" id="HJC36726.1"/>
    </source>
</evidence>
<dbReference type="InterPro" id="IPR011545">
    <property type="entry name" value="DEAD/DEAH_box_helicase_dom"/>
</dbReference>
<dbReference type="GO" id="GO:0006302">
    <property type="term" value="P:double-strand break repair"/>
    <property type="evidence" value="ECO:0007669"/>
    <property type="project" value="InterPro"/>
</dbReference>
<evidence type="ECO:0000256" key="9">
    <source>
        <dbReference type="ARBA" id="ARBA00023125"/>
    </source>
</evidence>
<comment type="similarity">
    <text evidence="12">Belongs to the helicase family. PriA subfamily.</text>
</comment>
<comment type="function">
    <text evidence="12">Initiates the restart of stalled replication forks, which reloads the replicative helicase on sites other than the origin of replication. Recognizes and binds to abandoned replication forks and remodels them to uncover a helicase loading site. Promotes assembly of the primosome at these replication forks.</text>
</comment>
<dbReference type="HAMAP" id="MF_00983">
    <property type="entry name" value="PriA"/>
    <property type="match status" value="1"/>
</dbReference>
<dbReference type="InterPro" id="IPR041222">
    <property type="entry name" value="PriA_3primeBD"/>
</dbReference>
<dbReference type="InterPro" id="IPR041236">
    <property type="entry name" value="PriA_C"/>
</dbReference>
<evidence type="ECO:0000256" key="6">
    <source>
        <dbReference type="ARBA" id="ARBA00022806"/>
    </source>
</evidence>
<reference evidence="14" key="1">
    <citation type="journal article" date="2021" name="PeerJ">
        <title>Extensive microbial diversity within the chicken gut microbiome revealed by metagenomics and culture.</title>
        <authorList>
            <person name="Gilroy R."/>
            <person name="Ravi A."/>
            <person name="Getino M."/>
            <person name="Pursley I."/>
            <person name="Horton D.L."/>
            <person name="Alikhan N.F."/>
            <person name="Baker D."/>
            <person name="Gharbi K."/>
            <person name="Hall N."/>
            <person name="Watson M."/>
            <person name="Adriaenssens E.M."/>
            <person name="Foster-Nyarko E."/>
            <person name="Jarju S."/>
            <person name="Secka A."/>
            <person name="Antonio M."/>
            <person name="Oren A."/>
            <person name="Chaudhuri R.R."/>
            <person name="La Ragione R."/>
            <person name="Hildebrand F."/>
            <person name="Pallen M.J."/>
        </authorList>
    </citation>
    <scope>NUCLEOTIDE SEQUENCE</scope>
    <source>
        <strain evidence="14">CHK187-11901</strain>
    </source>
</reference>
<keyword evidence="7 12" id="KW-0862">Zinc</keyword>
<dbReference type="CDD" id="cd18804">
    <property type="entry name" value="SF2_C_priA"/>
    <property type="match status" value="1"/>
</dbReference>
<dbReference type="AlphaFoldDB" id="A0A9D2NQH3"/>
<dbReference type="GO" id="GO:0008270">
    <property type="term" value="F:zinc ion binding"/>
    <property type="evidence" value="ECO:0007669"/>
    <property type="project" value="UniProtKB-UniRule"/>
</dbReference>
<dbReference type="Pfam" id="PF18319">
    <property type="entry name" value="Zn_ribbon_PriA"/>
    <property type="match status" value="1"/>
</dbReference>
<reference evidence="14" key="2">
    <citation type="submission" date="2021-04" db="EMBL/GenBank/DDBJ databases">
        <authorList>
            <person name="Gilroy R."/>
        </authorList>
    </citation>
    <scope>NUCLEOTIDE SEQUENCE</scope>
    <source>
        <strain evidence="14">CHK187-11901</strain>
    </source>
</reference>
<dbReference type="InterPro" id="IPR040498">
    <property type="entry name" value="PriA_CRR"/>
</dbReference>
<keyword evidence="1 12" id="KW-0639">Primosome</keyword>
<comment type="caution">
    <text evidence="14">The sequence shown here is derived from an EMBL/GenBank/DDBJ whole genome shotgun (WGS) entry which is preliminary data.</text>
</comment>
<dbReference type="GO" id="GO:0006310">
    <property type="term" value="P:DNA recombination"/>
    <property type="evidence" value="ECO:0007669"/>
    <property type="project" value="InterPro"/>
</dbReference>
<feature type="binding site" evidence="12">
    <location>
        <position position="434"/>
    </location>
    <ligand>
        <name>Zn(2+)</name>
        <dbReference type="ChEBI" id="CHEBI:29105"/>
        <label>1</label>
    </ligand>
</feature>
<evidence type="ECO:0000259" key="13">
    <source>
        <dbReference type="PROSITE" id="PS51192"/>
    </source>
</evidence>
<dbReference type="Pfam" id="PF00270">
    <property type="entry name" value="DEAD"/>
    <property type="match status" value="1"/>
</dbReference>
<dbReference type="GO" id="GO:1990077">
    <property type="term" value="C:primosome complex"/>
    <property type="evidence" value="ECO:0007669"/>
    <property type="project" value="UniProtKB-UniRule"/>
</dbReference>
<dbReference type="EMBL" id="DWWM01000042">
    <property type="protein sequence ID" value="HJC36726.1"/>
    <property type="molecule type" value="Genomic_DNA"/>
</dbReference>
<keyword evidence="2 12" id="KW-0235">DNA replication</keyword>
<evidence type="ECO:0000256" key="8">
    <source>
        <dbReference type="ARBA" id="ARBA00022840"/>
    </source>
</evidence>
<evidence type="ECO:0000256" key="10">
    <source>
        <dbReference type="ARBA" id="ARBA00023235"/>
    </source>
</evidence>
<dbReference type="SUPFAM" id="SSF52540">
    <property type="entry name" value="P-loop containing nucleoside triphosphate hydrolases"/>
    <property type="match status" value="2"/>
</dbReference>
<evidence type="ECO:0000256" key="11">
    <source>
        <dbReference type="ARBA" id="ARBA00048988"/>
    </source>
</evidence>
<comment type="subunit">
    <text evidence="12">Component of the replication restart primosome.</text>
</comment>
<dbReference type="Proteomes" id="UP000823896">
    <property type="component" value="Unassembled WGS sequence"/>
</dbReference>
<feature type="binding site" evidence="12">
    <location>
        <position position="446"/>
    </location>
    <ligand>
        <name>Zn(2+)</name>
        <dbReference type="ChEBI" id="CHEBI:29105"/>
        <label>2</label>
    </ligand>
</feature>
<evidence type="ECO:0000256" key="3">
    <source>
        <dbReference type="ARBA" id="ARBA00022723"/>
    </source>
</evidence>
<comment type="catalytic activity">
    <reaction evidence="12">
        <text>Couples ATP hydrolysis with the unwinding of duplex DNA by translocating in the 3'-5' direction.</text>
        <dbReference type="EC" id="5.6.2.4"/>
    </reaction>
</comment>
<feature type="binding site" evidence="12">
    <location>
        <position position="474"/>
    </location>
    <ligand>
        <name>Zn(2+)</name>
        <dbReference type="ChEBI" id="CHEBI:29105"/>
        <label>1</label>
    </ligand>
</feature>
<dbReference type="FunFam" id="3.40.1440.60:FF:000001">
    <property type="entry name" value="Primosomal protein N"/>
    <property type="match status" value="1"/>
</dbReference>
<evidence type="ECO:0000256" key="2">
    <source>
        <dbReference type="ARBA" id="ARBA00022705"/>
    </source>
</evidence>
<evidence type="ECO:0000313" key="15">
    <source>
        <dbReference type="Proteomes" id="UP000823896"/>
    </source>
</evidence>
<dbReference type="PANTHER" id="PTHR30580">
    <property type="entry name" value="PRIMOSOMAL PROTEIN N"/>
    <property type="match status" value="1"/>
</dbReference>
<dbReference type="Pfam" id="PF17764">
    <property type="entry name" value="PriA_3primeBD"/>
    <property type="match status" value="1"/>
</dbReference>
<dbReference type="GO" id="GO:0043138">
    <property type="term" value="F:3'-5' DNA helicase activity"/>
    <property type="evidence" value="ECO:0007669"/>
    <property type="project" value="UniProtKB-EC"/>
</dbReference>
<feature type="domain" description="Helicase ATP-binding" evidence="13">
    <location>
        <begin position="206"/>
        <end position="372"/>
    </location>
</feature>
<comment type="catalytic activity">
    <reaction evidence="11 12">
        <text>ATP + H2O = ADP + phosphate + H(+)</text>
        <dbReference type="Rhea" id="RHEA:13065"/>
        <dbReference type="ChEBI" id="CHEBI:15377"/>
        <dbReference type="ChEBI" id="CHEBI:15378"/>
        <dbReference type="ChEBI" id="CHEBI:30616"/>
        <dbReference type="ChEBI" id="CHEBI:43474"/>
        <dbReference type="ChEBI" id="CHEBI:456216"/>
        <dbReference type="EC" id="5.6.2.4"/>
    </reaction>
</comment>
<dbReference type="SMART" id="SM00490">
    <property type="entry name" value="HELICc"/>
    <property type="match status" value="1"/>
</dbReference>
<dbReference type="GO" id="GO:0006270">
    <property type="term" value="P:DNA replication initiation"/>
    <property type="evidence" value="ECO:0007669"/>
    <property type="project" value="TreeGrafter"/>
</dbReference>
<dbReference type="GO" id="GO:0005524">
    <property type="term" value="F:ATP binding"/>
    <property type="evidence" value="ECO:0007669"/>
    <property type="project" value="UniProtKB-UniRule"/>
</dbReference>
<keyword evidence="4 12" id="KW-0547">Nucleotide-binding</keyword>
<dbReference type="FunFam" id="3.40.50.300:FF:000489">
    <property type="entry name" value="Primosome assembly protein PriA"/>
    <property type="match status" value="1"/>
</dbReference>
<dbReference type="InterPro" id="IPR005259">
    <property type="entry name" value="PriA"/>
</dbReference>
<feature type="binding site" evidence="12">
    <location>
        <position position="477"/>
    </location>
    <ligand>
        <name>Zn(2+)</name>
        <dbReference type="ChEBI" id="CHEBI:29105"/>
        <label>1</label>
    </ligand>
</feature>
<evidence type="ECO:0000256" key="12">
    <source>
        <dbReference type="HAMAP-Rule" id="MF_00983"/>
    </source>
</evidence>
<keyword evidence="10 12" id="KW-0413">Isomerase</keyword>
<accession>A0A9D2NQH3</accession>
<dbReference type="GO" id="GO:0016787">
    <property type="term" value="F:hydrolase activity"/>
    <property type="evidence" value="ECO:0007669"/>
    <property type="project" value="UniProtKB-KW"/>
</dbReference>
<dbReference type="SMART" id="SM00487">
    <property type="entry name" value="DEXDc"/>
    <property type="match status" value="1"/>
</dbReference>
<keyword evidence="9 12" id="KW-0238">DNA-binding</keyword>